<feature type="transmembrane region" description="Helical" evidence="10">
    <location>
        <begin position="723"/>
        <end position="747"/>
    </location>
</feature>
<proteinExistence type="predicted"/>
<dbReference type="Proteomes" id="UP000007879">
    <property type="component" value="Unassembled WGS sequence"/>
</dbReference>
<dbReference type="PANTHER" id="PTHR24060">
    <property type="entry name" value="METABOTROPIC GLUTAMATE RECEPTOR"/>
    <property type="match status" value="1"/>
</dbReference>
<keyword evidence="6 10" id="KW-0472">Membrane</keyword>
<dbReference type="PROSITE" id="PS50259">
    <property type="entry name" value="G_PROTEIN_RECEP_F3_4"/>
    <property type="match status" value="1"/>
</dbReference>
<dbReference type="InterPro" id="IPR001828">
    <property type="entry name" value="ANF_lig-bd_rcpt"/>
</dbReference>
<keyword evidence="2" id="KW-1003">Cell membrane</keyword>
<dbReference type="Pfam" id="PF01094">
    <property type="entry name" value="ANF_receptor"/>
    <property type="match status" value="1"/>
</dbReference>
<reference evidence="14" key="1">
    <citation type="journal article" date="2010" name="Nature">
        <title>The Amphimedon queenslandica genome and the evolution of animal complexity.</title>
        <authorList>
            <person name="Srivastava M."/>
            <person name="Simakov O."/>
            <person name="Chapman J."/>
            <person name="Fahey B."/>
            <person name="Gauthier M.E."/>
            <person name="Mitros T."/>
            <person name="Richards G.S."/>
            <person name="Conaco C."/>
            <person name="Dacre M."/>
            <person name="Hellsten U."/>
            <person name="Larroux C."/>
            <person name="Putnam N.H."/>
            <person name="Stanke M."/>
            <person name="Adamska M."/>
            <person name="Darling A."/>
            <person name="Degnan S.M."/>
            <person name="Oakley T.H."/>
            <person name="Plachetzki D.C."/>
            <person name="Zhai Y."/>
            <person name="Adamski M."/>
            <person name="Calcino A."/>
            <person name="Cummins S.F."/>
            <person name="Goodstein D.M."/>
            <person name="Harris C."/>
            <person name="Jackson D.J."/>
            <person name="Leys S.P."/>
            <person name="Shu S."/>
            <person name="Woodcroft B.J."/>
            <person name="Vervoort M."/>
            <person name="Kosik K.S."/>
            <person name="Manning G."/>
            <person name="Degnan B.M."/>
            <person name="Rokhsar D.S."/>
        </authorList>
    </citation>
    <scope>NUCLEOTIDE SEQUENCE [LARGE SCALE GENOMIC DNA]</scope>
</reference>
<keyword evidence="7" id="KW-0675">Receptor</keyword>
<accession>A0A1X7UTV4</accession>
<evidence type="ECO:0000256" key="4">
    <source>
        <dbReference type="ARBA" id="ARBA00022989"/>
    </source>
</evidence>
<evidence type="ECO:0000256" key="2">
    <source>
        <dbReference type="ARBA" id="ARBA00022475"/>
    </source>
</evidence>
<feature type="transmembrane region" description="Helical" evidence="10">
    <location>
        <begin position="777"/>
        <end position="801"/>
    </location>
</feature>
<feature type="transmembrane region" description="Helical" evidence="10">
    <location>
        <begin position="653"/>
        <end position="672"/>
    </location>
</feature>
<evidence type="ECO:0000256" key="6">
    <source>
        <dbReference type="ARBA" id="ARBA00023136"/>
    </source>
</evidence>
<dbReference type="InParanoid" id="A0A1X7UTV4"/>
<keyword evidence="3 10" id="KW-0812">Transmembrane</keyword>
<dbReference type="STRING" id="400682.A0A1X7UTV4"/>
<gene>
    <name evidence="13" type="primary">100636623</name>
</gene>
<organism evidence="13">
    <name type="scientific">Amphimedon queenslandica</name>
    <name type="common">Sponge</name>
    <dbReference type="NCBI Taxonomy" id="400682"/>
    <lineage>
        <taxon>Eukaryota</taxon>
        <taxon>Metazoa</taxon>
        <taxon>Porifera</taxon>
        <taxon>Demospongiae</taxon>
        <taxon>Heteroscleromorpha</taxon>
        <taxon>Haplosclerida</taxon>
        <taxon>Niphatidae</taxon>
        <taxon>Amphimedon</taxon>
    </lineage>
</organism>
<evidence type="ECO:0000256" key="8">
    <source>
        <dbReference type="ARBA" id="ARBA00023180"/>
    </source>
</evidence>
<dbReference type="eggNOG" id="KOG1056">
    <property type="taxonomic scope" value="Eukaryota"/>
</dbReference>
<sequence length="890" mass="98514">MNWQLSPLLLLIFSFLSIKAFGRIQHQYQVPSDVLRSDGGTRISGIQDRIDKDIVLGGLFTVYFSSGGSNVGSCGDVIWEDGMEMLEAMLYAIDSVNSDPTLLPNLTLGYDIRDTCKRENVAMDETIDIILSSGDLELESCAVVDTSISDQVPVSVILGAFESFITIPMAGLLRLFKKPQISYGSSSTALSNRELYSYFFRTFPPDDKQAKAMVDLIVHYGWDHISTINSNNLYGQRGIEEVKKHAAANSICIDFDAIITDEFKIANYTNLANELLNSLANVVVLFASVHHVRSLLTELDRIQTENNNERHFVWIASDTWAELTDEEFNNVTAGKFGFAAFSENLDSFDNYFSQLLPSTNNRNPWFSAYYEQYYDCKLNGTSVCDNSSITDASDYKQSSVVPLVTDAVYAAAHAINNFIQDNCIQPVQWYPNNQSCYGYNQSLNRDALFDYISKVNFSSPSNNWVNFNSQGNIAAAKYSIFNYQLINCTANDCPSFSLVNIGTWDSSVDNRLLLDPNATSQFGIASSPTGEYVPIMALKSQCKVCGPGQIKRIVVSSCCGTCDPCLGQSYTNASLTNVTLCQTCPNDMWGNNPLTGSTGCVDISHTYLKPTDAWGIVLIVICAVGLIAVVFVSCVFVRFWNTPIVKSSGREQMILLLIGLALCFLVTVAFLLKPSPIICGCQRVGLWFCFSLVLSALLVKLIRISRIGFHKSMSNRPKCIGPIYQILFTFLLVSVQMSLVLVSMIIVHPDTTTSIKLDENNHNDNPTLILQCTSPHIALIILQMLYISALLIASNVLAVLTIRFPANFNESRYVSFSTFSLGIMWFLFLLSYIATDDSTIQTAVISSTIQLSALAVLGCLFGPRVFIMIFWPKQNDQGTVAPDLPTAYEV</sequence>
<feature type="signal peptide" evidence="11">
    <location>
        <begin position="1"/>
        <end position="22"/>
    </location>
</feature>
<dbReference type="EnsemblMetazoa" id="XM_011405732.2">
    <property type="protein sequence ID" value="XP_011404034.1"/>
    <property type="gene ID" value="LOC100636623"/>
</dbReference>
<dbReference type="InterPro" id="IPR028082">
    <property type="entry name" value="Peripla_BP_I"/>
</dbReference>
<dbReference type="EnsemblMetazoa" id="Aqu2.1.31425_001">
    <property type="protein sequence ID" value="Aqu2.1.31425_001"/>
    <property type="gene ID" value="Aqu2.1.31425"/>
</dbReference>
<dbReference type="Pfam" id="PF00003">
    <property type="entry name" value="7tm_3"/>
    <property type="match status" value="1"/>
</dbReference>
<keyword evidence="14" id="KW-1185">Reference proteome</keyword>
<dbReference type="Gene3D" id="3.40.50.2300">
    <property type="match status" value="2"/>
</dbReference>
<evidence type="ECO:0000256" key="5">
    <source>
        <dbReference type="ARBA" id="ARBA00023040"/>
    </source>
</evidence>
<feature type="domain" description="G-protein coupled receptors family 3 profile" evidence="12">
    <location>
        <begin position="614"/>
        <end position="875"/>
    </location>
</feature>
<feature type="transmembrane region" description="Helical" evidence="10">
    <location>
        <begin position="613"/>
        <end position="641"/>
    </location>
</feature>
<feature type="transmembrane region" description="Helical" evidence="10">
    <location>
        <begin position="684"/>
        <end position="702"/>
    </location>
</feature>
<dbReference type="PRINTS" id="PR00248">
    <property type="entry name" value="GPCRMGR"/>
</dbReference>
<dbReference type="InterPro" id="IPR038550">
    <property type="entry name" value="GPCR_3_9-Cys_sf"/>
</dbReference>
<keyword evidence="9" id="KW-0807">Transducer</keyword>
<evidence type="ECO:0000313" key="14">
    <source>
        <dbReference type="Proteomes" id="UP000007879"/>
    </source>
</evidence>
<dbReference type="SUPFAM" id="SSF53822">
    <property type="entry name" value="Periplasmic binding protein-like I"/>
    <property type="match status" value="1"/>
</dbReference>
<keyword evidence="11" id="KW-0732">Signal</keyword>
<evidence type="ECO:0000256" key="10">
    <source>
        <dbReference type="SAM" id="Phobius"/>
    </source>
</evidence>
<dbReference type="OMA" id="AFERNKW"/>
<evidence type="ECO:0000256" key="1">
    <source>
        <dbReference type="ARBA" id="ARBA00004651"/>
    </source>
</evidence>
<evidence type="ECO:0000256" key="9">
    <source>
        <dbReference type="ARBA" id="ARBA00023224"/>
    </source>
</evidence>
<feature type="chain" id="PRO_5010864808" description="G-protein coupled receptors family 3 profile domain-containing protein" evidence="11">
    <location>
        <begin position="23"/>
        <end position="890"/>
    </location>
</feature>
<feature type="transmembrane region" description="Helical" evidence="10">
    <location>
        <begin position="840"/>
        <end position="861"/>
    </location>
</feature>
<evidence type="ECO:0000256" key="3">
    <source>
        <dbReference type="ARBA" id="ARBA00022692"/>
    </source>
</evidence>
<dbReference type="GO" id="GO:0005886">
    <property type="term" value="C:plasma membrane"/>
    <property type="evidence" value="ECO:0007669"/>
    <property type="project" value="UniProtKB-SubCell"/>
</dbReference>
<keyword evidence="4 10" id="KW-1133">Transmembrane helix</keyword>
<evidence type="ECO:0000256" key="11">
    <source>
        <dbReference type="SAM" id="SignalP"/>
    </source>
</evidence>
<dbReference type="OrthoDB" id="425344at2759"/>
<dbReference type="InterPro" id="IPR017978">
    <property type="entry name" value="GPCR_3_C"/>
</dbReference>
<dbReference type="InterPro" id="IPR050726">
    <property type="entry name" value="mGluR"/>
</dbReference>
<name>A0A1X7UTV4_AMPQE</name>
<keyword evidence="8" id="KW-0325">Glycoprotein</keyword>
<feature type="transmembrane region" description="Helical" evidence="10">
    <location>
        <begin position="813"/>
        <end position="834"/>
    </location>
</feature>
<evidence type="ECO:0000313" key="13">
    <source>
        <dbReference type="EnsemblMetazoa" id="Aqu2.1.31425_001"/>
    </source>
</evidence>
<keyword evidence="5" id="KW-0297">G-protein coupled receptor</keyword>
<comment type="subcellular location">
    <subcellularLocation>
        <location evidence="1">Cell membrane</location>
        <topology evidence="1">Multi-pass membrane protein</topology>
    </subcellularLocation>
</comment>
<dbReference type="AlphaFoldDB" id="A0A1X7UTV4"/>
<dbReference type="Gene3D" id="2.10.50.30">
    <property type="entry name" value="GPCR, family 3, nine cysteines domain"/>
    <property type="match status" value="1"/>
</dbReference>
<reference evidence="13" key="2">
    <citation type="submission" date="2017-05" db="UniProtKB">
        <authorList>
            <consortium name="EnsemblMetazoa"/>
        </authorList>
    </citation>
    <scope>IDENTIFICATION</scope>
</reference>
<dbReference type="InterPro" id="IPR000337">
    <property type="entry name" value="GPCR_3"/>
</dbReference>
<protein>
    <recommendedName>
        <fullName evidence="12">G-protein coupled receptors family 3 profile domain-containing protein</fullName>
    </recommendedName>
</protein>
<evidence type="ECO:0000256" key="7">
    <source>
        <dbReference type="ARBA" id="ARBA00023170"/>
    </source>
</evidence>
<dbReference type="GO" id="GO:0004930">
    <property type="term" value="F:G protein-coupled receptor activity"/>
    <property type="evidence" value="ECO:0007669"/>
    <property type="project" value="UniProtKB-KW"/>
</dbReference>
<evidence type="ECO:0000259" key="12">
    <source>
        <dbReference type="PROSITE" id="PS50259"/>
    </source>
</evidence>
<dbReference type="KEGG" id="aqu:100636623"/>